<name>A0A5K7ZP77_9BACT</name>
<evidence type="ECO:0008006" key="3">
    <source>
        <dbReference type="Google" id="ProtNLM"/>
    </source>
</evidence>
<accession>A0A5K7ZP77</accession>
<dbReference type="Proteomes" id="UP000425960">
    <property type="component" value="Chromosome"/>
</dbReference>
<dbReference type="EMBL" id="AP021876">
    <property type="protein sequence ID" value="BBO82307.1"/>
    <property type="molecule type" value="Genomic_DNA"/>
</dbReference>
<gene>
    <name evidence="1" type="ORF">DSCO28_28730</name>
</gene>
<dbReference type="KEGG" id="dov:DSCO28_28730"/>
<protein>
    <recommendedName>
        <fullName evidence="3">Peptidase M52</fullName>
    </recommendedName>
</protein>
<dbReference type="InterPro" id="IPR023430">
    <property type="entry name" value="Pept_HybD-like_dom_sf"/>
</dbReference>
<dbReference type="AlphaFoldDB" id="A0A5K7ZP77"/>
<reference evidence="1 2" key="1">
    <citation type="submission" date="2019-11" db="EMBL/GenBank/DDBJ databases">
        <title>Comparative genomics of hydrocarbon-degrading Desulfosarcina strains.</title>
        <authorList>
            <person name="Watanabe M."/>
            <person name="Kojima H."/>
            <person name="Fukui M."/>
        </authorList>
    </citation>
    <scope>NUCLEOTIDE SEQUENCE [LARGE SCALE GENOMIC DNA]</scope>
    <source>
        <strain evidence="1 2">28bB2T</strain>
    </source>
</reference>
<evidence type="ECO:0000313" key="2">
    <source>
        <dbReference type="Proteomes" id="UP000425960"/>
    </source>
</evidence>
<dbReference type="Gene3D" id="3.40.50.1450">
    <property type="entry name" value="HybD-like"/>
    <property type="match status" value="1"/>
</dbReference>
<sequence>MKKITILGLGDVLQGDRGAACYVLETVANEISGENIHISYLGDNPAFAGGLLYKTDLAIIVGTLSLSGIPGSLHVWNGRVFRQHAAWVAGEDPAIDRLLSALARADLAGGLARKLVFIWIEPENTNGYEISKPVRGAIAMAVRRVRRELLAMELKGGHEQAAMGLAGAEPIQMEA</sequence>
<organism evidence="1 2">
    <name type="scientific">Desulfosarcina ovata subsp. sediminis</name>
    <dbReference type="NCBI Taxonomy" id="885957"/>
    <lineage>
        <taxon>Bacteria</taxon>
        <taxon>Pseudomonadati</taxon>
        <taxon>Thermodesulfobacteriota</taxon>
        <taxon>Desulfobacteria</taxon>
        <taxon>Desulfobacterales</taxon>
        <taxon>Desulfosarcinaceae</taxon>
        <taxon>Desulfosarcina</taxon>
    </lineage>
</organism>
<proteinExistence type="predicted"/>
<evidence type="ECO:0000313" key="1">
    <source>
        <dbReference type="EMBL" id="BBO82307.1"/>
    </source>
</evidence>
<dbReference type="SUPFAM" id="SSF53163">
    <property type="entry name" value="HybD-like"/>
    <property type="match status" value="1"/>
</dbReference>